<dbReference type="GO" id="GO:0030412">
    <property type="term" value="F:formimidoyltetrahydrofolate cyclodeaminase activity"/>
    <property type="evidence" value="ECO:0007669"/>
    <property type="project" value="UniProtKB-EC"/>
</dbReference>
<comment type="function">
    <text evidence="1">Binds and promotes bundling of vimentin filaments originating from the Golgi.</text>
</comment>
<keyword evidence="10" id="KW-0963">Cytoplasm</keyword>
<keyword evidence="11 23" id="KW-0808">Transferase</keyword>
<comment type="similarity">
    <text evidence="6">In the C-terminal section; belongs to the cyclodeaminase/cyclohydrolase family.</text>
</comment>
<keyword evidence="12" id="KW-0369">Histidine metabolism</keyword>
<comment type="subunit">
    <text evidence="19">Homooctamer, including four polyglutamate binding sites. The subunits are arranged as a tetramer of dimers, and form a planar ring-shaped structure.</text>
</comment>
<dbReference type="PANTHER" id="PTHR12234:SF0">
    <property type="entry name" value="FORMIMIDOYLTRANSFERASE-CYCLODEAMINASE"/>
    <property type="match status" value="1"/>
</dbReference>
<dbReference type="Pfam" id="PF02971">
    <property type="entry name" value="FTCD"/>
    <property type="match status" value="1"/>
</dbReference>
<evidence type="ECO:0000256" key="15">
    <source>
        <dbReference type="ARBA" id="ARBA00023212"/>
    </source>
</evidence>
<accession>A0A3M7Q174</accession>
<feature type="domain" description="Formiminotransferase N-terminal subdomain" evidence="22">
    <location>
        <begin position="3"/>
        <end position="180"/>
    </location>
</feature>
<evidence type="ECO:0000256" key="4">
    <source>
        <dbReference type="ARBA" id="ARBA00005082"/>
    </source>
</evidence>
<dbReference type="InterPro" id="IPR013802">
    <property type="entry name" value="Formiminotransferase_C"/>
</dbReference>
<dbReference type="Gene3D" id="3.30.70.670">
    <property type="entry name" value="Formiminotransferase, C-terminal subdomain"/>
    <property type="match status" value="1"/>
</dbReference>
<dbReference type="GO" id="GO:0019557">
    <property type="term" value="P:L-histidine catabolic process to glutamate and formate"/>
    <property type="evidence" value="ECO:0007669"/>
    <property type="project" value="UniProtKB-UniPathway"/>
</dbReference>
<dbReference type="OrthoDB" id="48036at2759"/>
<evidence type="ECO:0000256" key="10">
    <source>
        <dbReference type="ARBA" id="ARBA00022490"/>
    </source>
</evidence>
<keyword evidence="17" id="KW-0511">Multifunctional enzyme</keyword>
<comment type="subcellular location">
    <subcellularLocation>
        <location evidence="2">Cytoplasm</location>
        <location evidence="2">Cytoskeleton</location>
        <location evidence="2">Microtubule organizing center</location>
        <location evidence="2">Centrosome</location>
        <location evidence="2">Centriole</location>
    </subcellularLocation>
    <subcellularLocation>
        <location evidence="3">Golgi apparatus</location>
    </subcellularLocation>
</comment>
<dbReference type="EC" id="2.1.2.5" evidence="7"/>
<dbReference type="NCBIfam" id="TIGR02024">
    <property type="entry name" value="FtcD"/>
    <property type="match status" value="1"/>
</dbReference>
<evidence type="ECO:0000256" key="19">
    <source>
        <dbReference type="ARBA" id="ARBA00025915"/>
    </source>
</evidence>
<dbReference type="EMBL" id="REGN01008002">
    <property type="protein sequence ID" value="RNA04688.1"/>
    <property type="molecule type" value="Genomic_DNA"/>
</dbReference>
<dbReference type="UniPathway" id="UPA00379">
    <property type="reaction ID" value="UER00555"/>
</dbReference>
<evidence type="ECO:0000256" key="17">
    <source>
        <dbReference type="ARBA" id="ARBA00023268"/>
    </source>
</evidence>
<name>A0A3M7Q174_BRAPC</name>
<dbReference type="Pfam" id="PF04961">
    <property type="entry name" value="FTCD_C"/>
    <property type="match status" value="1"/>
</dbReference>
<feature type="domain" description="Formiminotransferase C-terminal subdomain" evidence="21">
    <location>
        <begin position="181"/>
        <end position="325"/>
    </location>
</feature>
<dbReference type="EC" id="4.3.1.4" evidence="8"/>
<dbReference type="SMART" id="SM01221">
    <property type="entry name" value="FTCD"/>
    <property type="match status" value="1"/>
</dbReference>
<keyword evidence="14" id="KW-0333">Golgi apparatus</keyword>
<evidence type="ECO:0000259" key="22">
    <source>
        <dbReference type="SMART" id="SM01222"/>
    </source>
</evidence>
<keyword evidence="15" id="KW-0206">Cytoskeleton</keyword>
<dbReference type="InterPro" id="IPR012886">
    <property type="entry name" value="Formiminotransferase_N"/>
</dbReference>
<gene>
    <name evidence="23" type="ORF">BpHYR1_014949</name>
</gene>
<comment type="function">
    <text evidence="18">Folate-dependent enzyme, that displays both transferase and deaminase activity. Serves to channel one-carbon units from formiminoglutamate to the folate pool.</text>
</comment>
<evidence type="ECO:0000256" key="5">
    <source>
        <dbReference type="ARBA" id="ARBA00008297"/>
    </source>
</evidence>
<organism evidence="23 24">
    <name type="scientific">Brachionus plicatilis</name>
    <name type="common">Marine rotifer</name>
    <name type="synonym">Brachionus muelleri</name>
    <dbReference type="NCBI Taxonomy" id="10195"/>
    <lineage>
        <taxon>Eukaryota</taxon>
        <taxon>Metazoa</taxon>
        <taxon>Spiralia</taxon>
        <taxon>Gnathifera</taxon>
        <taxon>Rotifera</taxon>
        <taxon>Eurotatoria</taxon>
        <taxon>Monogononta</taxon>
        <taxon>Pseudotrocha</taxon>
        <taxon>Ploima</taxon>
        <taxon>Brachionidae</taxon>
        <taxon>Brachionus</taxon>
    </lineage>
</organism>
<comment type="pathway">
    <text evidence="4">Amino-acid degradation; L-histidine degradation into L-glutamate; L-glutamate from N-formimidoyl-L-glutamate (transferase route): step 1/1.</text>
</comment>
<dbReference type="Proteomes" id="UP000276133">
    <property type="component" value="Unassembled WGS sequence"/>
</dbReference>
<dbReference type="Pfam" id="PF07837">
    <property type="entry name" value="FTCD_N"/>
    <property type="match status" value="1"/>
</dbReference>
<dbReference type="FunFam" id="3.30.990.10:FF:000001">
    <property type="entry name" value="Formimidoyltransferase cyclodeaminase"/>
    <property type="match status" value="1"/>
</dbReference>
<evidence type="ECO:0000259" key="21">
    <source>
        <dbReference type="SMART" id="SM01221"/>
    </source>
</evidence>
<comment type="similarity">
    <text evidence="5">In the N-terminal section; belongs to the formiminotransferase family.</text>
</comment>
<dbReference type="InterPro" id="IPR022384">
    <property type="entry name" value="FormiminoTrfase_cat_dom_sf"/>
</dbReference>
<dbReference type="GO" id="GO:0005542">
    <property type="term" value="F:folic acid binding"/>
    <property type="evidence" value="ECO:0007669"/>
    <property type="project" value="UniProtKB-KW"/>
</dbReference>
<dbReference type="SMART" id="SM01222">
    <property type="entry name" value="FTCD_N"/>
    <property type="match status" value="1"/>
</dbReference>
<dbReference type="GO" id="GO:0005814">
    <property type="term" value="C:centriole"/>
    <property type="evidence" value="ECO:0007669"/>
    <property type="project" value="UniProtKB-SubCell"/>
</dbReference>
<evidence type="ECO:0000256" key="18">
    <source>
        <dbReference type="ARBA" id="ARBA00025506"/>
    </source>
</evidence>
<dbReference type="AlphaFoldDB" id="A0A3M7Q174"/>
<dbReference type="FunFam" id="3.30.70.670:FF:000001">
    <property type="entry name" value="Formimidoyltransferase cyclodeaminase"/>
    <property type="match status" value="1"/>
</dbReference>
<keyword evidence="24" id="KW-1185">Reference proteome</keyword>
<dbReference type="GO" id="GO:0030409">
    <property type="term" value="F:glutamate formimidoyltransferase activity"/>
    <property type="evidence" value="ECO:0007669"/>
    <property type="project" value="UniProtKB-EC"/>
</dbReference>
<evidence type="ECO:0000256" key="9">
    <source>
        <dbReference type="ARBA" id="ARBA00017787"/>
    </source>
</evidence>
<evidence type="ECO:0000256" key="20">
    <source>
        <dbReference type="ARBA" id="ARBA00030029"/>
    </source>
</evidence>
<evidence type="ECO:0000256" key="2">
    <source>
        <dbReference type="ARBA" id="ARBA00004114"/>
    </source>
</evidence>
<evidence type="ECO:0000256" key="13">
    <source>
        <dbReference type="ARBA" id="ARBA00022954"/>
    </source>
</evidence>
<evidence type="ECO:0000313" key="23">
    <source>
        <dbReference type="EMBL" id="RNA04688.1"/>
    </source>
</evidence>
<evidence type="ECO:0000313" key="24">
    <source>
        <dbReference type="Proteomes" id="UP000276133"/>
    </source>
</evidence>
<evidence type="ECO:0000256" key="12">
    <source>
        <dbReference type="ARBA" id="ARBA00022808"/>
    </source>
</evidence>
<dbReference type="Gene3D" id="3.30.990.10">
    <property type="entry name" value="Formiminotransferase, N-terminal subdomain"/>
    <property type="match status" value="1"/>
</dbReference>
<sequence length="543" mass="60987">MSSLVECVPNFSEGRCKDVIDAISNAISQTKGCYLLDVDPGTSTNRTVYTFVGEPDAVINGALAAARVAHNLIDMQTQKGEHPRIGAMDVCPFIPIRNISIEECAVLSKKFGRLLGEELGVPVFLYGESQPLEYRKELSSIRQGEYEALEERLKDPKMKPDFGPAEFKPKYGASCVGARNFLIAYNINILGTKEQAHRIALNIREQGRSEKEPGRCQKVKGIGWWLEEENMAQISMNLIDFKTTNLHNVFEECVKDAKELKLATCGSQIVGLIPLESILMAAEYYIQKENLMILEEENKVKLVIERLGLSSITKFNPNERIIEYIIKERLVNEDEKYQNLSLKDFTNLVGARSSLPGGGCVSALVGALGSSLSCMSALLTYGNRKFEMLDPHVRQVLPSFYNSYHELLKLVDQDAIAFNSYVTARRLPSKTSEAQKIKCEKIDQALFRCIEVPYTVMKRSHELWPFLRKLATIFNTETRSDLQVGVKCLETAIFGAYANVEINLKDTDLSDSRLADLSADAKRILTESKKETEEILKIINERN</sequence>
<dbReference type="STRING" id="10195.A0A3M7Q174"/>
<reference evidence="23 24" key="1">
    <citation type="journal article" date="2018" name="Sci. Rep.">
        <title>Genomic signatures of local adaptation to the degree of environmental predictability in rotifers.</title>
        <authorList>
            <person name="Franch-Gras L."/>
            <person name="Hahn C."/>
            <person name="Garcia-Roger E.M."/>
            <person name="Carmona M.J."/>
            <person name="Serra M."/>
            <person name="Gomez A."/>
        </authorList>
    </citation>
    <scope>NUCLEOTIDE SEQUENCE [LARGE SCALE GENOMIC DNA]</scope>
    <source>
        <strain evidence="23">HYR1</strain>
    </source>
</reference>
<dbReference type="Gene3D" id="1.20.120.680">
    <property type="entry name" value="Formiminotetrahydrofolate cyclodeaminase monomer, up-and-down helical bundle"/>
    <property type="match status" value="1"/>
</dbReference>
<evidence type="ECO:0000256" key="1">
    <source>
        <dbReference type="ARBA" id="ARBA00002680"/>
    </source>
</evidence>
<evidence type="ECO:0000256" key="7">
    <source>
        <dbReference type="ARBA" id="ARBA00012252"/>
    </source>
</evidence>
<evidence type="ECO:0000256" key="8">
    <source>
        <dbReference type="ARBA" id="ARBA00012998"/>
    </source>
</evidence>
<evidence type="ECO:0000256" key="16">
    <source>
        <dbReference type="ARBA" id="ARBA00023239"/>
    </source>
</evidence>
<dbReference type="InterPro" id="IPR004227">
    <property type="entry name" value="Formiminotransferase_cat"/>
</dbReference>
<proteinExistence type="inferred from homology"/>
<dbReference type="InterPro" id="IPR051623">
    <property type="entry name" value="FTCD"/>
</dbReference>
<dbReference type="InterPro" id="IPR037064">
    <property type="entry name" value="Formiminotransferase_N_sf"/>
</dbReference>
<protein>
    <recommendedName>
        <fullName evidence="9">Formimidoyltransferase-cyclodeaminase</fullName>
        <ecNumber evidence="7">2.1.2.5</ecNumber>
        <ecNumber evidence="8">4.3.1.4</ecNumber>
    </recommendedName>
    <alternativeName>
        <fullName evidence="20">Formiminotransferase-cyclodeaminase</fullName>
    </alternativeName>
</protein>
<comment type="caution">
    <text evidence="23">The sequence shown here is derived from an EMBL/GenBank/DDBJ whole genome shotgun (WGS) entry which is preliminary data.</text>
</comment>
<dbReference type="InterPro" id="IPR007044">
    <property type="entry name" value="Cyclodeamin/CycHdrlase"/>
</dbReference>
<keyword evidence="13" id="KW-0290">Folate-binding</keyword>
<dbReference type="InterPro" id="IPR036178">
    <property type="entry name" value="Formintransfe-cycloase-like_sf"/>
</dbReference>
<evidence type="ECO:0000256" key="14">
    <source>
        <dbReference type="ARBA" id="ARBA00023034"/>
    </source>
</evidence>
<dbReference type="GO" id="GO:0019556">
    <property type="term" value="P:L-histidine catabolic process to glutamate and formamide"/>
    <property type="evidence" value="ECO:0007669"/>
    <property type="project" value="UniProtKB-UniPathway"/>
</dbReference>
<evidence type="ECO:0000256" key="11">
    <source>
        <dbReference type="ARBA" id="ARBA00022679"/>
    </source>
</evidence>
<evidence type="ECO:0000256" key="3">
    <source>
        <dbReference type="ARBA" id="ARBA00004555"/>
    </source>
</evidence>
<dbReference type="PANTHER" id="PTHR12234">
    <property type="entry name" value="FORMIMINOTRANSFERASE-CYCLODEAMINASE"/>
    <property type="match status" value="1"/>
</dbReference>
<dbReference type="InterPro" id="IPR037070">
    <property type="entry name" value="Formiminotransferase_C_sf"/>
</dbReference>
<evidence type="ECO:0000256" key="6">
    <source>
        <dbReference type="ARBA" id="ARBA00010825"/>
    </source>
</evidence>
<dbReference type="SUPFAM" id="SSF101262">
    <property type="entry name" value="Methenyltetrahydrofolate cyclohydrolase-like"/>
    <property type="match status" value="1"/>
</dbReference>
<dbReference type="SUPFAM" id="SSF55116">
    <property type="entry name" value="Formiminotransferase domain of formiminotransferase-cyclodeaminase"/>
    <property type="match status" value="2"/>
</dbReference>
<keyword evidence="16" id="KW-0456">Lyase</keyword>
<dbReference type="GO" id="GO:0005794">
    <property type="term" value="C:Golgi apparatus"/>
    <property type="evidence" value="ECO:0007669"/>
    <property type="project" value="UniProtKB-SubCell"/>
</dbReference>